<keyword evidence="6" id="KW-1185">Reference proteome</keyword>
<dbReference type="PANTHER" id="PTHR33619">
    <property type="entry name" value="POLYSACCHARIDE EXPORT PROTEIN GFCE-RELATED"/>
    <property type="match status" value="1"/>
</dbReference>
<dbReference type="Proteomes" id="UP000199377">
    <property type="component" value="Unassembled WGS sequence"/>
</dbReference>
<name>A0A1I3F6K7_9RHOB</name>
<dbReference type="Pfam" id="PF10531">
    <property type="entry name" value="SLBB"/>
    <property type="match status" value="1"/>
</dbReference>
<sequence length="237" mass="24824">MFKQAFLMAGFLLLAGAASAQVPAPLSETPTAATPAADAATVRANMGLPESEAGIVEEGEPYKIRVGDRLQISVLEDPSLSTQVLVLPDGRISLPIAGSVFVSGRSTADVEAQLTRALASGFAVQPTITVSVAGLAPLAASSALEAPIRFYVMGAMNRPGAVESDREITMIEAIALAGGPSPFAATDRIQLRRRDADGVETVTTFDFERVEEGLPVTNNVVIEEGDVIYAPERGLWD</sequence>
<evidence type="ECO:0000256" key="2">
    <source>
        <dbReference type="SAM" id="SignalP"/>
    </source>
</evidence>
<dbReference type="STRING" id="1114924.SAMN05216258_10495"/>
<gene>
    <name evidence="5" type="ORF">SAMN05216258_10495</name>
</gene>
<dbReference type="GO" id="GO:0015159">
    <property type="term" value="F:polysaccharide transmembrane transporter activity"/>
    <property type="evidence" value="ECO:0007669"/>
    <property type="project" value="InterPro"/>
</dbReference>
<dbReference type="AlphaFoldDB" id="A0A1I3F6K7"/>
<feature type="signal peptide" evidence="2">
    <location>
        <begin position="1"/>
        <end position="20"/>
    </location>
</feature>
<feature type="chain" id="PRO_5011600974" evidence="2">
    <location>
        <begin position="21"/>
        <end position="237"/>
    </location>
</feature>
<keyword evidence="1 2" id="KW-0732">Signal</keyword>
<feature type="domain" description="Polysaccharide export protein N-terminal" evidence="3">
    <location>
        <begin position="58"/>
        <end position="132"/>
    </location>
</feature>
<dbReference type="Gene3D" id="3.30.1950.10">
    <property type="entry name" value="wza like domain"/>
    <property type="match status" value="1"/>
</dbReference>
<accession>A0A1I3F6K7</accession>
<protein>
    <submittedName>
        <fullName evidence="5">Polysaccharide export outer membrane protein</fullName>
    </submittedName>
</protein>
<dbReference type="EMBL" id="FOQH01000004">
    <property type="protein sequence ID" value="SFI06845.1"/>
    <property type="molecule type" value="Genomic_DNA"/>
</dbReference>
<evidence type="ECO:0000259" key="4">
    <source>
        <dbReference type="Pfam" id="PF10531"/>
    </source>
</evidence>
<organism evidence="5 6">
    <name type="scientific">Albimonas pacifica</name>
    <dbReference type="NCBI Taxonomy" id="1114924"/>
    <lineage>
        <taxon>Bacteria</taxon>
        <taxon>Pseudomonadati</taxon>
        <taxon>Pseudomonadota</taxon>
        <taxon>Alphaproteobacteria</taxon>
        <taxon>Rhodobacterales</taxon>
        <taxon>Paracoccaceae</taxon>
        <taxon>Albimonas</taxon>
    </lineage>
</organism>
<dbReference type="InterPro" id="IPR019554">
    <property type="entry name" value="Soluble_ligand-bd"/>
</dbReference>
<dbReference type="PANTHER" id="PTHR33619:SF3">
    <property type="entry name" value="POLYSACCHARIDE EXPORT PROTEIN GFCE-RELATED"/>
    <property type="match status" value="1"/>
</dbReference>
<evidence type="ECO:0000313" key="5">
    <source>
        <dbReference type="EMBL" id="SFI06845.1"/>
    </source>
</evidence>
<dbReference type="InterPro" id="IPR049712">
    <property type="entry name" value="Poly_export"/>
</dbReference>
<feature type="domain" description="Soluble ligand binding" evidence="4">
    <location>
        <begin position="150"/>
        <end position="200"/>
    </location>
</feature>
<evidence type="ECO:0000256" key="1">
    <source>
        <dbReference type="ARBA" id="ARBA00022729"/>
    </source>
</evidence>
<reference evidence="5 6" key="1">
    <citation type="submission" date="2016-10" db="EMBL/GenBank/DDBJ databases">
        <authorList>
            <person name="de Groot N.N."/>
        </authorList>
    </citation>
    <scope>NUCLEOTIDE SEQUENCE [LARGE SCALE GENOMIC DNA]</scope>
    <source>
        <strain evidence="5 6">CGMCC 1.11030</strain>
    </source>
</reference>
<proteinExistence type="predicted"/>
<evidence type="ECO:0000259" key="3">
    <source>
        <dbReference type="Pfam" id="PF02563"/>
    </source>
</evidence>
<dbReference type="Pfam" id="PF02563">
    <property type="entry name" value="Poly_export"/>
    <property type="match status" value="1"/>
</dbReference>
<evidence type="ECO:0000313" key="6">
    <source>
        <dbReference type="Proteomes" id="UP000199377"/>
    </source>
</evidence>
<dbReference type="Gene3D" id="3.10.560.10">
    <property type="entry name" value="Outer membrane lipoprotein wza domain like"/>
    <property type="match status" value="1"/>
</dbReference>
<dbReference type="InterPro" id="IPR003715">
    <property type="entry name" value="Poly_export_N"/>
</dbReference>